<reference evidence="1" key="1">
    <citation type="submission" date="2016-01" db="EMBL/GenBank/DDBJ databases">
        <authorList>
            <person name="Peeters C."/>
        </authorList>
    </citation>
    <scope>NUCLEOTIDE SEQUENCE [LARGE SCALE GENOMIC DNA]</scope>
    <source>
        <strain evidence="1">LMG 29317</strain>
    </source>
</reference>
<gene>
    <name evidence="1" type="ORF">AWB74_03283</name>
</gene>
<dbReference type="RefSeq" id="WP_061147788.1">
    <property type="nucleotide sequence ID" value="NZ_FCOM02000012.1"/>
</dbReference>
<dbReference type="Pfam" id="PF07751">
    <property type="entry name" value="Abi_2"/>
    <property type="match status" value="1"/>
</dbReference>
<protein>
    <submittedName>
        <fullName evidence="1">Abi family protein</fullName>
    </submittedName>
</protein>
<dbReference type="Proteomes" id="UP000055019">
    <property type="component" value="Unassembled WGS sequence"/>
</dbReference>
<comment type="caution">
    <text evidence="1">The sequence shown here is derived from an EMBL/GenBank/DDBJ whole genome shotgun (WGS) entry which is preliminary data.</text>
</comment>
<dbReference type="EMBL" id="FCOM02000012">
    <property type="protein sequence ID" value="SAL62952.1"/>
    <property type="molecule type" value="Genomic_DNA"/>
</dbReference>
<dbReference type="InterPro" id="IPR017034">
    <property type="entry name" value="Abi_system_AbiD/AbiF"/>
</dbReference>
<keyword evidence="2" id="KW-1185">Reference proteome</keyword>
<dbReference type="OrthoDB" id="5363652at2"/>
<sequence length="333" mass="38504">MPIPYAKPHLTYAQQLTLLRERGLTVDDEQHALWHLENLGYYRLSGYFYPFRVLPPRDGDGATNDQPRQRLSEFTPGSTFSQVAELYKFDQSLRLLAIQAIERLEVALRAKIAYQMASKHPCAYLEPTLLDPKFCQIPSCLPGEEPRKSNFQTWVEQHDKLIARSKEDFMKHYRGKYELPVPLWISIEVWDFGLLSYYYSGFRQTDRQALASELGVPRNILLGSWLRTISHLRNIAAHHSRLWNRSLTDNPKPPGRHEVDLLWHLAGPQNAHSRDRVYGALAVTQYLLQALRFDDRWKTSLKALVDSFPTCPGVATVEAMGFPPSWQSLDLWK</sequence>
<organism evidence="1 2">
    <name type="scientific">Caballeronia arvi</name>
    <dbReference type="NCBI Taxonomy" id="1777135"/>
    <lineage>
        <taxon>Bacteria</taxon>
        <taxon>Pseudomonadati</taxon>
        <taxon>Pseudomonadota</taxon>
        <taxon>Betaproteobacteria</taxon>
        <taxon>Burkholderiales</taxon>
        <taxon>Burkholderiaceae</taxon>
        <taxon>Caballeronia</taxon>
    </lineage>
</organism>
<dbReference type="AlphaFoldDB" id="A0A158J1Z2"/>
<dbReference type="InterPro" id="IPR011664">
    <property type="entry name" value="Abi_system_AbiD/AbiF-like"/>
</dbReference>
<dbReference type="PIRSF" id="PIRSF034934">
    <property type="entry name" value="AbiF_AbiD"/>
    <property type="match status" value="1"/>
</dbReference>
<evidence type="ECO:0000313" key="1">
    <source>
        <dbReference type="EMBL" id="SAL62952.1"/>
    </source>
</evidence>
<evidence type="ECO:0000313" key="2">
    <source>
        <dbReference type="Proteomes" id="UP000055019"/>
    </source>
</evidence>
<accession>A0A158J1Z2</accession>
<proteinExistence type="predicted"/>
<name>A0A158J1Z2_9BURK</name>